<keyword evidence="1" id="KW-0812">Transmembrane</keyword>
<evidence type="ECO:0000256" key="1">
    <source>
        <dbReference type="SAM" id="Phobius"/>
    </source>
</evidence>
<organism evidence="2">
    <name type="scientific">marine sediment metagenome</name>
    <dbReference type="NCBI Taxonomy" id="412755"/>
    <lineage>
        <taxon>unclassified sequences</taxon>
        <taxon>metagenomes</taxon>
        <taxon>ecological metagenomes</taxon>
    </lineage>
</organism>
<reference evidence="2" key="1">
    <citation type="journal article" date="2014" name="Front. Microbiol.">
        <title>High frequency of phylogenetically diverse reductive dehalogenase-homologous genes in deep subseafloor sedimentary metagenomes.</title>
        <authorList>
            <person name="Kawai M."/>
            <person name="Futagami T."/>
            <person name="Toyoda A."/>
            <person name="Takaki Y."/>
            <person name="Nishi S."/>
            <person name="Hori S."/>
            <person name="Arai W."/>
            <person name="Tsubouchi T."/>
            <person name="Morono Y."/>
            <person name="Uchiyama I."/>
            <person name="Ito T."/>
            <person name="Fujiyama A."/>
            <person name="Inagaki F."/>
            <person name="Takami H."/>
        </authorList>
    </citation>
    <scope>NUCLEOTIDE SEQUENCE</scope>
    <source>
        <strain evidence="2">Expedition CK06-06</strain>
    </source>
</reference>
<comment type="caution">
    <text evidence="2">The sequence shown here is derived from an EMBL/GenBank/DDBJ whole genome shotgun (WGS) entry which is preliminary data.</text>
</comment>
<feature type="non-terminal residue" evidence="2">
    <location>
        <position position="163"/>
    </location>
</feature>
<evidence type="ECO:0000313" key="2">
    <source>
        <dbReference type="EMBL" id="GAI54059.1"/>
    </source>
</evidence>
<proteinExistence type="predicted"/>
<protein>
    <submittedName>
        <fullName evidence="2">Uncharacterized protein</fullName>
    </submittedName>
</protein>
<accession>X1REQ1</accession>
<dbReference type="AlphaFoldDB" id="X1REQ1"/>
<keyword evidence="1" id="KW-1133">Transmembrane helix</keyword>
<keyword evidence="1" id="KW-0472">Membrane</keyword>
<gene>
    <name evidence="2" type="ORF">S06H3_58343</name>
</gene>
<sequence length="163" mass="16164">MVSGQYIPGIGFIGEPGVSLAAVAALKKPPRTPSAAMALMPTNGVTQAPYFADTAGAEATQGAPVNDTLLPPLAAQEAAQVMPVAYNGTALPGSEVTDGMMAPTPGAMPVALPLVAGVGALSLGVLRSLLIRFGPTILKAMIGAAAFSWVLNAIGIGLGDDTP</sequence>
<dbReference type="EMBL" id="BARV01037758">
    <property type="protein sequence ID" value="GAI54059.1"/>
    <property type="molecule type" value="Genomic_DNA"/>
</dbReference>
<feature type="transmembrane region" description="Helical" evidence="1">
    <location>
        <begin position="110"/>
        <end position="130"/>
    </location>
</feature>
<feature type="transmembrane region" description="Helical" evidence="1">
    <location>
        <begin position="137"/>
        <end position="158"/>
    </location>
</feature>
<name>X1REQ1_9ZZZZ</name>